<sequence>MSSSPVRVAAKRRRTRKTGKKPGKASWVSGTKLAFFERYKERWQSMGDHPGRFYSEMAKRFLLKYGWDSSYGERGFDLDEDTEDPTDEELEAFVSPEDEVEERMEYYYNLRTKIGQWLPVSSQETAFQSVSGGEPPSWPGAALILKTYYDKRVKDAFTKEFERLTKDWEAGELDSEPKEIATRNRMTRECYAAESDAFRERIEAKVEKIHKEAMAEWDESQDVLEGGGDARTPEEYHELLTTAAATIDPLAAGLAARYGMVCSIFIAGPVPGKGGMIEVMSSNAGTTLGKSPKRWPEFDGPGASNVWVSNATSSSAGPRTLTSGVFAGLGRGNGLSGWGSEEDEDDAEEEEEEEEEEEALATQSRRRKGTKGGEKEKEKRKKGAEKGKGKGKKGAGMGRGSAAKKAKAAALGPQPAGPRPQPKPKGSADSGGGDSGGGDARRFDSGGADSGGGDSGSGGGNSGGLRAAATRAGLTAATRAVLTPGPATQAALTRAAAAATPGASTRAGAAGSGGGDSGAALTRAELMVVTGATLTSNAANSDGGRFDSGSADSGGGDARRINPWGAKRASERLDLGSADLGGGEAEPINSSHDGTDGSLGGRMDSGVPSSDDADDTSADTSAAGADADDTSAAGADSDNEGPALNRNTDFRGSFRLPYERLRMAKPPRAGLGVDNWIASGRRLWAPCLPAPSELRERFWTWWRGMQPKVRHIGDGVMSRGADIDWSVLRDFSGKNGLLQVMMVLLWWGEKVHAEGGPEGIAEWTLAVEDVTWVFIAMVKEGRLSKKRASERGVTDKPPPPPAKKARWSM</sequence>
<accession>A0AAD6TUF7</accession>
<organism evidence="2 3">
    <name type="scientific">Mycena belliarum</name>
    <dbReference type="NCBI Taxonomy" id="1033014"/>
    <lineage>
        <taxon>Eukaryota</taxon>
        <taxon>Fungi</taxon>
        <taxon>Dikarya</taxon>
        <taxon>Basidiomycota</taxon>
        <taxon>Agaricomycotina</taxon>
        <taxon>Agaricomycetes</taxon>
        <taxon>Agaricomycetidae</taxon>
        <taxon>Agaricales</taxon>
        <taxon>Marasmiineae</taxon>
        <taxon>Mycenaceae</taxon>
        <taxon>Mycena</taxon>
    </lineage>
</organism>
<evidence type="ECO:0000256" key="1">
    <source>
        <dbReference type="SAM" id="MobiDB-lite"/>
    </source>
</evidence>
<evidence type="ECO:0000313" key="3">
    <source>
        <dbReference type="Proteomes" id="UP001222325"/>
    </source>
</evidence>
<feature type="region of interest" description="Disordered" evidence="1">
    <location>
        <begin position="325"/>
        <end position="466"/>
    </location>
</feature>
<feature type="region of interest" description="Disordered" evidence="1">
    <location>
        <begin position="1"/>
        <end position="26"/>
    </location>
</feature>
<name>A0AAD6TUF7_9AGAR</name>
<feature type="compositionally biased region" description="Gly residues" evidence="1">
    <location>
        <begin position="448"/>
        <end position="463"/>
    </location>
</feature>
<comment type="caution">
    <text evidence="2">The sequence shown here is derived from an EMBL/GenBank/DDBJ whole genome shotgun (WGS) entry which is preliminary data.</text>
</comment>
<protein>
    <submittedName>
        <fullName evidence="2">Uncharacterized protein</fullName>
    </submittedName>
</protein>
<feature type="compositionally biased region" description="Low complexity" evidence="1">
    <location>
        <begin position="618"/>
        <end position="636"/>
    </location>
</feature>
<feature type="region of interest" description="Disordered" evidence="1">
    <location>
        <begin position="535"/>
        <end position="648"/>
    </location>
</feature>
<feature type="compositionally biased region" description="Gly residues" evidence="1">
    <location>
        <begin position="327"/>
        <end position="337"/>
    </location>
</feature>
<feature type="compositionally biased region" description="Low complexity" evidence="1">
    <location>
        <begin position="541"/>
        <end position="551"/>
    </location>
</feature>
<feature type="compositionally biased region" description="Gly residues" evidence="1">
    <location>
        <begin position="429"/>
        <end position="438"/>
    </location>
</feature>
<feature type="compositionally biased region" description="Basic and acidic residues" evidence="1">
    <location>
        <begin position="784"/>
        <end position="794"/>
    </location>
</feature>
<feature type="compositionally biased region" description="Acidic residues" evidence="1">
    <location>
        <begin position="340"/>
        <end position="359"/>
    </location>
</feature>
<evidence type="ECO:0000313" key="2">
    <source>
        <dbReference type="EMBL" id="KAJ7075441.1"/>
    </source>
</evidence>
<reference evidence="2" key="1">
    <citation type="submission" date="2023-03" db="EMBL/GenBank/DDBJ databases">
        <title>Massive genome expansion in bonnet fungi (Mycena s.s.) driven by repeated elements and novel gene families across ecological guilds.</title>
        <authorList>
            <consortium name="Lawrence Berkeley National Laboratory"/>
            <person name="Harder C.B."/>
            <person name="Miyauchi S."/>
            <person name="Viragh M."/>
            <person name="Kuo A."/>
            <person name="Thoen E."/>
            <person name="Andreopoulos B."/>
            <person name="Lu D."/>
            <person name="Skrede I."/>
            <person name="Drula E."/>
            <person name="Henrissat B."/>
            <person name="Morin E."/>
            <person name="Kohler A."/>
            <person name="Barry K."/>
            <person name="LaButti K."/>
            <person name="Morin E."/>
            <person name="Salamov A."/>
            <person name="Lipzen A."/>
            <person name="Mereny Z."/>
            <person name="Hegedus B."/>
            <person name="Baldrian P."/>
            <person name="Stursova M."/>
            <person name="Weitz H."/>
            <person name="Taylor A."/>
            <person name="Grigoriev I.V."/>
            <person name="Nagy L.G."/>
            <person name="Martin F."/>
            <person name="Kauserud H."/>
        </authorList>
    </citation>
    <scope>NUCLEOTIDE SEQUENCE</scope>
    <source>
        <strain evidence="2">CBHHK173m</strain>
    </source>
</reference>
<proteinExistence type="predicted"/>
<feature type="compositionally biased region" description="Low complexity" evidence="1">
    <location>
        <begin position="487"/>
        <end position="509"/>
    </location>
</feature>
<feature type="region of interest" description="Disordered" evidence="1">
    <location>
        <begin position="784"/>
        <end position="809"/>
    </location>
</feature>
<feature type="compositionally biased region" description="Basic residues" evidence="1">
    <location>
        <begin position="9"/>
        <end position="23"/>
    </location>
</feature>
<dbReference type="EMBL" id="JARJCN010000096">
    <property type="protein sequence ID" value="KAJ7075441.1"/>
    <property type="molecule type" value="Genomic_DNA"/>
</dbReference>
<dbReference type="Proteomes" id="UP001222325">
    <property type="component" value="Unassembled WGS sequence"/>
</dbReference>
<feature type="compositionally biased region" description="Basic residues" evidence="1">
    <location>
        <begin position="378"/>
        <end position="393"/>
    </location>
</feature>
<feature type="region of interest" description="Disordered" evidence="1">
    <location>
        <begin position="487"/>
        <end position="518"/>
    </location>
</feature>
<gene>
    <name evidence="2" type="ORF">B0H15DRAFT_806226</name>
</gene>
<keyword evidence="3" id="KW-1185">Reference proteome</keyword>
<dbReference type="AlphaFoldDB" id="A0AAD6TUF7"/>